<protein>
    <submittedName>
        <fullName evidence="2">NAD dependent epimerase/dehydratase family protein</fullName>
    </submittedName>
</protein>
<dbReference type="InterPro" id="IPR036291">
    <property type="entry name" value="NAD(P)-bd_dom_sf"/>
</dbReference>
<reference evidence="2 3" key="1">
    <citation type="submission" date="2014-12" db="EMBL/GenBank/DDBJ databases">
        <title>Draft genome sequences of 29 type strains of Enterococci.</title>
        <authorList>
            <person name="Zhong Z."/>
            <person name="Sun Z."/>
            <person name="Liu W."/>
            <person name="Zhang W."/>
            <person name="Zhang H."/>
        </authorList>
    </citation>
    <scope>NUCLEOTIDE SEQUENCE [LARGE SCALE GENOMIC DNA]</scope>
    <source>
        <strain evidence="2 3">DSM 17029</strain>
    </source>
</reference>
<evidence type="ECO:0000313" key="2">
    <source>
        <dbReference type="EMBL" id="OJG20335.1"/>
    </source>
</evidence>
<organism evidence="2 3">
    <name type="scientific">Enterococcus canis</name>
    <dbReference type="NCBI Taxonomy" id="214095"/>
    <lineage>
        <taxon>Bacteria</taxon>
        <taxon>Bacillati</taxon>
        <taxon>Bacillota</taxon>
        <taxon>Bacilli</taxon>
        <taxon>Lactobacillales</taxon>
        <taxon>Enterococcaceae</taxon>
        <taxon>Enterococcus</taxon>
    </lineage>
</organism>
<dbReference type="EMBL" id="JXKH01000001">
    <property type="protein sequence ID" value="OJG20335.1"/>
    <property type="molecule type" value="Genomic_DNA"/>
</dbReference>
<proteinExistence type="predicted"/>
<keyword evidence="3" id="KW-1185">Reference proteome</keyword>
<dbReference type="InterPro" id="IPR016040">
    <property type="entry name" value="NAD(P)-bd_dom"/>
</dbReference>
<accession>A0A1L8RKV5</accession>
<dbReference type="RefSeq" id="WP_067392739.1">
    <property type="nucleotide sequence ID" value="NZ_JXKH01000001.1"/>
</dbReference>
<gene>
    <name evidence="2" type="ORF">RU97_GL000568</name>
</gene>
<feature type="domain" description="NAD(P)-binding" evidence="1">
    <location>
        <begin position="7"/>
        <end position="193"/>
    </location>
</feature>
<dbReference type="SUPFAM" id="SSF51735">
    <property type="entry name" value="NAD(P)-binding Rossmann-fold domains"/>
    <property type="match status" value="1"/>
</dbReference>
<dbReference type="Gene3D" id="3.40.50.720">
    <property type="entry name" value="NAD(P)-binding Rossmann-like Domain"/>
    <property type="match status" value="1"/>
</dbReference>
<sequence length="209" mass="22764">MKIALIGASGHAGSEILKEAVDRGLDVTAVVRNKGKLKLDVLTIEKDLFTLTKDDLAPFDVIVDAFNAPAGKETLHQDSIQHLVDLLQGSGKRLIVVGGASSLFLDADRTNRMIDGVAPDAPFYPTAHNMWLGLKDLLDSQDLDWTYLSPAAYFNPNGAKTGEFKLSDDRMIHNHAGKSEVSMGNYAIALVDEIENPQHIQQHFSVVDA</sequence>
<name>A0A1L8RKV5_9ENTE</name>
<dbReference type="PANTHER" id="PTHR43355:SF2">
    <property type="entry name" value="FLAVIN REDUCTASE (NADPH)"/>
    <property type="match status" value="1"/>
</dbReference>
<dbReference type="GO" id="GO:0016646">
    <property type="term" value="F:oxidoreductase activity, acting on the CH-NH group of donors, NAD or NADP as acceptor"/>
    <property type="evidence" value="ECO:0007669"/>
    <property type="project" value="TreeGrafter"/>
</dbReference>
<evidence type="ECO:0000259" key="1">
    <source>
        <dbReference type="Pfam" id="PF13460"/>
    </source>
</evidence>
<dbReference type="STRING" id="214095.RU97_GL000568"/>
<dbReference type="Pfam" id="PF13460">
    <property type="entry name" value="NAD_binding_10"/>
    <property type="match status" value="1"/>
</dbReference>
<dbReference type="InterPro" id="IPR051606">
    <property type="entry name" value="Polyketide_Oxido-like"/>
</dbReference>
<comment type="caution">
    <text evidence="2">The sequence shown here is derived from an EMBL/GenBank/DDBJ whole genome shotgun (WGS) entry which is preliminary data.</text>
</comment>
<dbReference type="Proteomes" id="UP000181884">
    <property type="component" value="Unassembled WGS sequence"/>
</dbReference>
<dbReference type="PANTHER" id="PTHR43355">
    <property type="entry name" value="FLAVIN REDUCTASE (NADPH)"/>
    <property type="match status" value="1"/>
</dbReference>
<dbReference type="AlphaFoldDB" id="A0A1L8RKV5"/>
<evidence type="ECO:0000313" key="3">
    <source>
        <dbReference type="Proteomes" id="UP000181884"/>
    </source>
</evidence>